<sequence length="368" mass="40278">MLHRLWSAGFWFGSDRPGACLGTSLLTTLSLLMYAGGVQASLTVGPGGDFPRLRDVLLYAFSHDDLPSLLVSVALLLLVGPCQERRWGTVAFLALSILTMSILPVLYTLVIFVGGGEASRICGYSAIQLALFAAQCRQVAQRRLLRCLPVWFLPWLLLLMGLLLLPGTPALLHFCTIFIGHNYHQSFIGMLQELEEARFLDFLPDWVYVRSSARLRLPICITSQRSLSQMMPADQPAAPPMRDQSNHHPWVDPVPAWIMKESAALSEAEVLEEQMLKAGILASLQDAPDNPDAKVEVPKSSVSSLRLQQLEKMGFPTEKAVVALAASKQLDGAISLLIDDSVGEQAVVVSKGKKSPLQGTETRHTPVD</sequence>
<proteinExistence type="predicted"/>
<dbReference type="GO" id="GO:0004252">
    <property type="term" value="F:serine-type endopeptidase activity"/>
    <property type="evidence" value="ECO:0007669"/>
    <property type="project" value="InterPro"/>
</dbReference>
<evidence type="ECO:0000256" key="4">
    <source>
        <dbReference type="ARBA" id="ARBA00023136"/>
    </source>
</evidence>
<feature type="transmembrane region" description="Helical" evidence="5">
    <location>
        <begin position="148"/>
        <end position="167"/>
    </location>
</feature>
<dbReference type="RefSeq" id="XP_034398393.1">
    <property type="nucleotide sequence ID" value="XM_034542502.1"/>
</dbReference>
<gene>
    <name evidence="7" type="primary">rhbdd3</name>
</gene>
<dbReference type="SUPFAM" id="SSF46934">
    <property type="entry name" value="UBA-like"/>
    <property type="match status" value="1"/>
</dbReference>
<dbReference type="InterPro" id="IPR022764">
    <property type="entry name" value="Peptidase_S54_rhomboid_dom"/>
</dbReference>
<dbReference type="OrthoDB" id="9908508at2759"/>
<dbReference type="InterPro" id="IPR035952">
    <property type="entry name" value="Rhomboid-like_sf"/>
</dbReference>
<feature type="domain" description="Peptidase S54 rhomboid" evidence="6">
    <location>
        <begin position="55"/>
        <end position="180"/>
    </location>
</feature>
<dbReference type="Pfam" id="PF01694">
    <property type="entry name" value="Rhomboid"/>
    <property type="match status" value="1"/>
</dbReference>
<dbReference type="GeneID" id="117736870"/>
<dbReference type="GO" id="GO:0016020">
    <property type="term" value="C:membrane"/>
    <property type="evidence" value="ECO:0007669"/>
    <property type="project" value="UniProtKB-SubCell"/>
</dbReference>
<evidence type="ECO:0000256" key="3">
    <source>
        <dbReference type="ARBA" id="ARBA00022989"/>
    </source>
</evidence>
<evidence type="ECO:0000259" key="6">
    <source>
        <dbReference type="Pfam" id="PF01694"/>
    </source>
</evidence>
<organism evidence="7 8">
    <name type="scientific">Cyclopterus lumpus</name>
    <name type="common">Lumpsucker</name>
    <dbReference type="NCBI Taxonomy" id="8103"/>
    <lineage>
        <taxon>Eukaryota</taxon>
        <taxon>Metazoa</taxon>
        <taxon>Chordata</taxon>
        <taxon>Craniata</taxon>
        <taxon>Vertebrata</taxon>
        <taxon>Euteleostomi</taxon>
        <taxon>Actinopterygii</taxon>
        <taxon>Neopterygii</taxon>
        <taxon>Teleostei</taxon>
        <taxon>Neoteleostei</taxon>
        <taxon>Acanthomorphata</taxon>
        <taxon>Eupercaria</taxon>
        <taxon>Perciformes</taxon>
        <taxon>Cottioidei</taxon>
        <taxon>Cottales</taxon>
        <taxon>Cyclopteridae</taxon>
        <taxon>Cyclopterus</taxon>
    </lineage>
</organism>
<keyword evidence="4 5" id="KW-0472">Membrane</keyword>
<feature type="transmembrane region" description="Helical" evidence="5">
    <location>
        <begin position="56"/>
        <end position="78"/>
    </location>
</feature>
<keyword evidence="2 5" id="KW-0812">Transmembrane</keyword>
<evidence type="ECO:0000256" key="1">
    <source>
        <dbReference type="ARBA" id="ARBA00004141"/>
    </source>
</evidence>
<dbReference type="InterPro" id="IPR009060">
    <property type="entry name" value="UBA-like_sf"/>
</dbReference>
<dbReference type="Proteomes" id="UP000694565">
    <property type="component" value="Unplaced"/>
</dbReference>
<dbReference type="Ensembl" id="ENSCLMT00005043883.1">
    <property type="protein sequence ID" value="ENSCLMP00005042359.1"/>
    <property type="gene ID" value="ENSCLMG00005019740.1"/>
</dbReference>
<dbReference type="SUPFAM" id="SSF144091">
    <property type="entry name" value="Rhomboid-like"/>
    <property type="match status" value="1"/>
</dbReference>
<evidence type="ECO:0000256" key="5">
    <source>
        <dbReference type="SAM" id="Phobius"/>
    </source>
</evidence>
<keyword evidence="3 5" id="KW-1133">Transmembrane helix</keyword>
<dbReference type="CTD" id="25807"/>
<dbReference type="PANTHER" id="PTHR43066">
    <property type="entry name" value="RHOMBOID-RELATED PROTEIN"/>
    <property type="match status" value="1"/>
</dbReference>
<dbReference type="GeneTree" id="ENSGT00390000013711"/>
<dbReference type="Gene3D" id="1.20.1540.10">
    <property type="entry name" value="Rhomboid-like"/>
    <property type="match status" value="1"/>
</dbReference>
<dbReference type="AlphaFoldDB" id="A0A8C3G8H5"/>
<name>A0A8C3G8H5_CYCLU</name>
<dbReference type="PANTHER" id="PTHR43066:SF16">
    <property type="entry name" value="RHOMBOID DOMAIN-CONTAINING PROTEIN 3"/>
    <property type="match status" value="1"/>
</dbReference>
<protein>
    <submittedName>
        <fullName evidence="7">Rhomboid domain containing 3</fullName>
    </submittedName>
</protein>
<feature type="transmembrane region" description="Helical" evidence="5">
    <location>
        <begin position="90"/>
        <end position="112"/>
    </location>
</feature>
<evidence type="ECO:0000313" key="7">
    <source>
        <dbReference type="Ensembl" id="ENSCLMP00005042359.1"/>
    </source>
</evidence>
<evidence type="ECO:0000256" key="2">
    <source>
        <dbReference type="ARBA" id="ARBA00022692"/>
    </source>
</evidence>
<keyword evidence="8" id="KW-1185">Reference proteome</keyword>
<accession>A0A8C3G8H5</accession>
<dbReference type="KEGG" id="clum:117736870"/>
<evidence type="ECO:0000313" key="8">
    <source>
        <dbReference type="Proteomes" id="UP000694565"/>
    </source>
</evidence>
<reference evidence="7" key="2">
    <citation type="submission" date="2025-09" db="UniProtKB">
        <authorList>
            <consortium name="Ensembl"/>
        </authorList>
    </citation>
    <scope>IDENTIFICATION</scope>
</reference>
<comment type="subcellular location">
    <subcellularLocation>
        <location evidence="1">Membrane</location>
        <topology evidence="1">Multi-pass membrane protein</topology>
    </subcellularLocation>
</comment>
<reference evidence="7" key="1">
    <citation type="submission" date="2025-08" db="UniProtKB">
        <authorList>
            <consortium name="Ensembl"/>
        </authorList>
    </citation>
    <scope>IDENTIFICATION</scope>
</reference>